<feature type="domain" description="Response regulatory" evidence="15">
    <location>
        <begin position="2630"/>
        <end position="2749"/>
    </location>
</feature>
<evidence type="ECO:0000256" key="6">
    <source>
        <dbReference type="ARBA" id="ARBA00022737"/>
    </source>
</evidence>
<dbReference type="Pfam" id="PF02518">
    <property type="entry name" value="HATPase_c"/>
    <property type="match status" value="1"/>
</dbReference>
<dbReference type="PROSITE" id="PS50885">
    <property type="entry name" value="HAMP"/>
    <property type="match status" value="21"/>
</dbReference>
<dbReference type="Gene3D" id="3.40.50.2300">
    <property type="match status" value="1"/>
</dbReference>
<comment type="caution">
    <text evidence="17">The sequence shown here is derived from an EMBL/GenBank/DDBJ whole genome shotgun (WGS) entry which is preliminary data.</text>
</comment>
<dbReference type="PROSITE" id="PS50109">
    <property type="entry name" value="HIS_KIN"/>
    <property type="match status" value="1"/>
</dbReference>
<feature type="domain" description="HAMP" evidence="16">
    <location>
        <begin position="1908"/>
        <end position="1960"/>
    </location>
</feature>
<keyword evidence="8 17" id="KW-0418">Kinase</keyword>
<dbReference type="SMART" id="SM00388">
    <property type="entry name" value="HisKA"/>
    <property type="match status" value="1"/>
</dbReference>
<feature type="domain" description="HAMP" evidence="16">
    <location>
        <begin position="1172"/>
        <end position="1224"/>
    </location>
</feature>
<dbReference type="SMART" id="SM00448">
    <property type="entry name" value="REC"/>
    <property type="match status" value="1"/>
</dbReference>
<dbReference type="Pfam" id="PF00512">
    <property type="entry name" value="HisKA"/>
    <property type="match status" value="1"/>
</dbReference>
<dbReference type="OrthoDB" id="10266508at2759"/>
<keyword evidence="9" id="KW-0067">ATP-binding</keyword>
<dbReference type="Gene3D" id="3.40.30.10">
    <property type="entry name" value="Glutaredoxin"/>
    <property type="match status" value="1"/>
</dbReference>
<evidence type="ECO:0000256" key="10">
    <source>
        <dbReference type="ARBA" id="ARBA00023012"/>
    </source>
</evidence>
<dbReference type="InterPro" id="IPR001789">
    <property type="entry name" value="Sig_transdc_resp-reg_receiver"/>
</dbReference>
<dbReference type="GO" id="GO:0046540">
    <property type="term" value="C:U4/U6 x U5 tri-snRNP complex"/>
    <property type="evidence" value="ECO:0007669"/>
    <property type="project" value="InterPro"/>
</dbReference>
<feature type="coiled-coil region" evidence="12">
    <location>
        <begin position="1106"/>
        <end position="1133"/>
    </location>
</feature>
<feature type="compositionally biased region" description="Polar residues" evidence="13">
    <location>
        <begin position="66"/>
        <end position="84"/>
    </location>
</feature>
<evidence type="ECO:0000256" key="13">
    <source>
        <dbReference type="SAM" id="MobiDB-lite"/>
    </source>
</evidence>
<feature type="domain" description="HAMP" evidence="16">
    <location>
        <begin position="804"/>
        <end position="856"/>
    </location>
</feature>
<evidence type="ECO:0000256" key="5">
    <source>
        <dbReference type="ARBA" id="ARBA00022679"/>
    </source>
</evidence>
<dbReference type="InterPro" id="IPR036097">
    <property type="entry name" value="HisK_dim/P_sf"/>
</dbReference>
<feature type="coiled-coil region" evidence="12">
    <location>
        <begin position="2210"/>
        <end position="2237"/>
    </location>
</feature>
<evidence type="ECO:0000256" key="4">
    <source>
        <dbReference type="ARBA" id="ARBA00022553"/>
    </source>
</evidence>
<dbReference type="PRINTS" id="PR00344">
    <property type="entry name" value="BCTRLSENSOR"/>
</dbReference>
<dbReference type="SUPFAM" id="SSF55874">
    <property type="entry name" value="ATPase domain of HSP90 chaperone/DNA topoisomerase II/histidine kinase"/>
    <property type="match status" value="1"/>
</dbReference>
<accession>A0A9W8ATF3</accession>
<dbReference type="Gene3D" id="1.10.287.130">
    <property type="match status" value="1"/>
</dbReference>
<feature type="region of interest" description="Disordered" evidence="13">
    <location>
        <begin position="94"/>
        <end position="113"/>
    </location>
</feature>
<keyword evidence="5 17" id="KW-0808">Transferase</keyword>
<feature type="domain" description="HAMP" evidence="16">
    <location>
        <begin position="620"/>
        <end position="672"/>
    </location>
</feature>
<feature type="domain" description="HAMP" evidence="16">
    <location>
        <begin position="344"/>
        <end position="396"/>
    </location>
</feature>
<gene>
    <name evidence="17" type="primary">NIK1</name>
    <name evidence="17" type="ORF">IWQ62_002130</name>
</gene>
<dbReference type="Proteomes" id="UP001150925">
    <property type="component" value="Unassembled WGS sequence"/>
</dbReference>
<dbReference type="InterPro" id="IPR011006">
    <property type="entry name" value="CheY-like_superfamily"/>
</dbReference>
<dbReference type="FunFam" id="3.30.565.10:FF:000010">
    <property type="entry name" value="Sensor histidine kinase RcsC"/>
    <property type="match status" value="1"/>
</dbReference>
<feature type="domain" description="HAMP" evidence="16">
    <location>
        <begin position="1080"/>
        <end position="1132"/>
    </location>
</feature>
<dbReference type="GO" id="GO:0000155">
    <property type="term" value="F:phosphorelay sensor kinase activity"/>
    <property type="evidence" value="ECO:0007669"/>
    <property type="project" value="InterPro"/>
</dbReference>
<dbReference type="SMART" id="SM00304">
    <property type="entry name" value="HAMP"/>
    <property type="match status" value="22"/>
</dbReference>
<dbReference type="GO" id="GO:0071474">
    <property type="term" value="P:cellular hyperosmotic response"/>
    <property type="evidence" value="ECO:0007669"/>
    <property type="project" value="TreeGrafter"/>
</dbReference>
<dbReference type="EC" id="2.7.13.3" evidence="3"/>
<evidence type="ECO:0000256" key="7">
    <source>
        <dbReference type="ARBA" id="ARBA00022741"/>
    </source>
</evidence>
<dbReference type="CDD" id="cd17546">
    <property type="entry name" value="REC_hyHK_CKI1_RcsC-like"/>
    <property type="match status" value="1"/>
</dbReference>
<dbReference type="SUPFAM" id="SSF58104">
    <property type="entry name" value="Methyl-accepting chemotaxis protein (MCP) signaling domain"/>
    <property type="match status" value="7"/>
</dbReference>
<feature type="domain" description="HAMP" evidence="16">
    <location>
        <begin position="1816"/>
        <end position="1868"/>
    </location>
</feature>
<dbReference type="GO" id="GO:0005524">
    <property type="term" value="F:ATP binding"/>
    <property type="evidence" value="ECO:0007669"/>
    <property type="project" value="UniProtKB-KW"/>
</dbReference>
<dbReference type="InterPro" id="IPR036249">
    <property type="entry name" value="Thioredoxin-like_sf"/>
</dbReference>
<evidence type="ECO:0000256" key="3">
    <source>
        <dbReference type="ARBA" id="ARBA00012438"/>
    </source>
</evidence>
<dbReference type="InterPro" id="IPR004123">
    <property type="entry name" value="Dim1"/>
</dbReference>
<dbReference type="Pfam" id="PF00072">
    <property type="entry name" value="Response_reg"/>
    <property type="match status" value="1"/>
</dbReference>
<keyword evidence="18" id="KW-1185">Reference proteome</keyword>
<feature type="domain" description="HAMP" evidence="16">
    <location>
        <begin position="896"/>
        <end position="948"/>
    </location>
</feature>
<evidence type="ECO:0000313" key="17">
    <source>
        <dbReference type="EMBL" id="KAJ1966982.1"/>
    </source>
</evidence>
<feature type="domain" description="Histidine kinase" evidence="14">
    <location>
        <begin position="2258"/>
        <end position="2479"/>
    </location>
</feature>
<dbReference type="Gene3D" id="1.20.120.1530">
    <property type="match status" value="11"/>
</dbReference>
<dbReference type="InterPro" id="IPR003660">
    <property type="entry name" value="HAMP_dom"/>
</dbReference>
<proteinExistence type="inferred from homology"/>
<keyword evidence="12" id="KW-0175">Coiled coil</keyword>
<feature type="coiled-coil region" evidence="12">
    <location>
        <begin position="1566"/>
        <end position="1593"/>
    </location>
</feature>
<dbReference type="Pfam" id="PF02966">
    <property type="entry name" value="DIM1"/>
    <property type="match status" value="1"/>
</dbReference>
<evidence type="ECO:0000256" key="9">
    <source>
        <dbReference type="ARBA" id="ARBA00022840"/>
    </source>
</evidence>
<evidence type="ECO:0000256" key="1">
    <source>
        <dbReference type="ARBA" id="ARBA00000085"/>
    </source>
</evidence>
<dbReference type="Gene3D" id="3.30.565.10">
    <property type="entry name" value="Histidine kinase-like ATPase, C-terminal domain"/>
    <property type="match status" value="1"/>
</dbReference>
<dbReference type="InterPro" id="IPR005467">
    <property type="entry name" value="His_kinase_dom"/>
</dbReference>
<dbReference type="GO" id="GO:0000398">
    <property type="term" value="P:mRNA splicing, via spliceosome"/>
    <property type="evidence" value="ECO:0007669"/>
    <property type="project" value="InterPro"/>
</dbReference>
<dbReference type="CDD" id="cd06225">
    <property type="entry name" value="HAMP"/>
    <property type="match status" value="19"/>
</dbReference>
<dbReference type="CDD" id="cd16922">
    <property type="entry name" value="HATPase_EvgS-ArcB-TorS-like"/>
    <property type="match status" value="1"/>
</dbReference>
<evidence type="ECO:0000256" key="2">
    <source>
        <dbReference type="ARBA" id="ARBA00008241"/>
    </source>
</evidence>
<feature type="non-terminal residue" evidence="17">
    <location>
        <position position="2801"/>
    </location>
</feature>
<dbReference type="EMBL" id="JANBPY010000414">
    <property type="protein sequence ID" value="KAJ1966982.1"/>
    <property type="molecule type" value="Genomic_DNA"/>
</dbReference>
<dbReference type="FunFam" id="1.20.120.1530:FF:000002">
    <property type="entry name" value="Two-component osmosensing histidine kinase"/>
    <property type="match status" value="9"/>
</dbReference>
<feature type="domain" description="HAMP" evidence="16">
    <location>
        <begin position="988"/>
        <end position="1040"/>
    </location>
</feature>
<feature type="domain" description="HAMP" evidence="16">
    <location>
        <begin position="1724"/>
        <end position="1776"/>
    </location>
</feature>
<sequence length="2801" mass="304102">MADFINHIETILTRFEAGDYQASLGHAYTDPSHSSTVTNVDRILKQVLSQQLWLTRELDKYRSRDSPSTNGTTDSLASATYSTSCPPPPIVTALDNKLNDSPPSSVDTEGAIPSRYSSVAPTALSILTPADEPQSWPNYNSNGLMGMTHHTHPNNPTTVSFCATCLQQATNLVVSAGKGDFSRTVRCIHGVPHHPLVSAFLTRLTNMNSQFDKHVGAIIRSGQQWTTLSEVKPRSGNNRFQELNDCVNNMAIAHAAQTKEVTRICAAVADGDLSQRFTYRGSGAVSVMGVAINRMVEQLDDFSSQLTKVTLQVGIEGRLGTQVITTSSKGVWRDLTGDVNTMVENLTDQVRDIATVCKAVANGDLSRKVTVNIKGEMGQIKAHFNQMVDSLLMFASEVRRLTLDVGTKGKLGGIVEVHNVSGVWKELTDDVNTMASNLTDQVRDIASVCKAVAKGDLNQKIEVTARGELDDMKSTINTMVDQLRIFASEVTRVAREVGTEGKLGGQAKVEGVDGTWKDLTDNVNMMASNLTDQVRDIASVCTAVAQGDLTQKIKVEASGELDDLKTTINTMVDQLQTFASEVTRVAREVGTEGQLGGQATVDGVDGTWKDLTDNVNMMATNLTDQVRDIARVCTAVARGNLEQKIKVEASGELDELKTTINIMVDQLQTFASEVTRVAREVGTEGILGGQATVDGVDGIWKDLTDNVNMMATNLTDQVRDIASVCTAVARGNLQQKIKVEASGELDELKSTINIMVDQLQTFASEVTRVAREVGTEGQLGGQAKVEGVDGTWKDLTDNVNMMATNLTDQVRDIARVCTAVARGNLEQKIKVEASGELDELKTTINIMVDQLQTFASEVTRVAREVGTEGILGGQATVDGVDGTWKDLTDNVNMMATNLTDQVRDIASVCTAVARGNLKQKIMVDANGELDELKTTINIMVDQLQTFASEVTRVAREVGTEGQLGGQATVDGVDGTWKDLTDNVNMMATNLTDQVRDIASVCTAVAQGDLTQKIKVEASGELDELKSTINTMVDQLQTFASEVTRVAREVGTEGQLGGQATVDGVDGTWKDLTDNVNMMATNLTDQVRDIASVCTAVAQGDLTQKIKVEANGELDELKNTINIMVDQLQTFASEVTRVAREVGTEGQLGGQATVDGVDGIWKDLTDNVNMMATNLTDQVRDIASVCTAVAQGDLTQKIKVEASGELDELKNTINIMVDQLQTFASEVTRVAREVGTEGQLGGQATVDGVDGIWKDLTDNVNMMATNLTDQVRDIASVCTAVARGNLQQKIKVEASGELDELKTTINIMVDQLQTFASEVTRVAREVGTEGILGGQATVDGVDGTWKDLTDNVNMMATNLTDQVRDIASVCTAVARGNLKQKIMVDANGELDELKTTINIMVDQLQTFASEVTRVAREVGTEGQLGGQATVDGVDGTWKDLTDNVNMMATNLTDQVRDIASVCTAVAQGDLTQKIKVEANGELDELKSTINTMVDQLQTFASEVTRVAREVGTEGQLGGQATVDGVDGTWKDLTDNVNMMATNLTDQVRDIASVCTAVAQGDLTQKIKVEANGELDELKNTINTMVDQLQTFASEVTRVAGEVGTEGQLGGQAEVAGVDGTWKELTDNVNGMARNLTNQVRDITFVCKAVARGNLESFVTVDVQGEMLDLKDTINGMVSQLRNFALEVTKVALEVGMEGKLGGQANVIGVDGVWKELTDNVNTMALNLTTQVRSIAAVTKAVAKGDMSKKIAVDVKGELNELKVTVNSMVDKLRTFATEVTRVAREVGTEGRLAGQATVEDVDGIWRELTNNVNIMASNLTDQVRDIASVCKAVAKGDLRQKVTVPVNGELLDLKTTINTMVDQLQTFASEVTRVAREVGTEGMLGGQATVADVDGIWEELTDNVNGMARNLTNQVRDIASVCKAVARGDMSKTVTVDVQGEMLDLKKTINIMVSQLQTFALEVTRVAREVGTEGKLGGQAKVEGVDGTWKDLTDNVNMMASNLTDQVRDIASVCKAVAAGDLSKFINVNSSGEILELKETINQMVKQLQTFATEVIRVSREVGTDGKLGGEAKVEGVAGSWMDLTENVNGMARNLTNQLRDIARVCKAVASGNLAQNVTVHAQGELLDLKGTINRMVDQLREVVSEVTRVAWEVGTAGKLGVQANVTGAEGVWEALTDNVNTMATNLTAQVRAFFAIANNSLGDPESAQVSHEMSGEMKQLETKIHEMSKRLEETLTRNHAAKETAELANRAKTEFLANMSHEIRTPMSGIIGLTEATLEMDLSREMRDNLINVNTLAKSLLGIIDDILDISKIEAGRMMLHETQMSIRNVVYGVLRTLANKAREHKLQLVYKFDKRIPDLLIGDTVRLRQIITNLIGNAIKFTPQGQITLRAKLLKRKSSSIVIEFVVQDTGIGIEEDKLGIIFDTFSQADGSTTRKYGGTGLGLSISRQLAMMMKGRMWVKSRISHGSKFFFTAEFPLCPENQYDDTRIRGYSEWKVLIVDSGAHPEVKQVAEHIEGFDLQAVQVTSLDATLHIGQHNKKAWSYGAIIMTDLNAIRETRQERDSLRFIPIVYFQTSPGALDIETLTEYGVNSYFDQSQIASAVANALVPALETNARIINPSKLKMPSLKILLVDDNEINRRLAERILCKLNHRVTMAEDGKAAWEMVMSEDYDVVLMDVQMPVMGGFESTKNIRAWEKANDRRRTPIVALTAHAMMGDRERCLANGMDEYITKPISAEELFAVISKFNVSQAGVDQAILSEEDRVVVIRFGHDWDSACMSMDETLYNVAEVTKNFAVYYL</sequence>
<feature type="domain" description="HAMP" evidence="16">
    <location>
        <begin position="528"/>
        <end position="580"/>
    </location>
</feature>
<feature type="domain" description="HAMP" evidence="16">
    <location>
        <begin position="2092"/>
        <end position="2144"/>
    </location>
</feature>
<organism evidence="17 18">
    <name type="scientific">Dispira parvispora</name>
    <dbReference type="NCBI Taxonomy" id="1520584"/>
    <lineage>
        <taxon>Eukaryota</taxon>
        <taxon>Fungi</taxon>
        <taxon>Fungi incertae sedis</taxon>
        <taxon>Zoopagomycota</taxon>
        <taxon>Kickxellomycotina</taxon>
        <taxon>Dimargaritomycetes</taxon>
        <taxon>Dimargaritales</taxon>
        <taxon>Dimargaritaceae</taxon>
        <taxon>Dispira</taxon>
    </lineage>
</organism>
<protein>
    <recommendedName>
        <fullName evidence="3">histidine kinase</fullName>
        <ecNumber evidence="3">2.7.13.3</ecNumber>
    </recommendedName>
</protein>
<keyword evidence="7" id="KW-0547">Nucleotide-binding</keyword>
<dbReference type="FunFam" id="1.10.287.130:FF:000002">
    <property type="entry name" value="Two-component osmosensing histidine kinase"/>
    <property type="match status" value="1"/>
</dbReference>
<dbReference type="Pfam" id="PF00672">
    <property type="entry name" value="HAMP"/>
    <property type="match status" value="15"/>
</dbReference>
<evidence type="ECO:0000313" key="18">
    <source>
        <dbReference type="Proteomes" id="UP001150925"/>
    </source>
</evidence>
<evidence type="ECO:0000256" key="12">
    <source>
        <dbReference type="SAM" id="Coils"/>
    </source>
</evidence>
<dbReference type="InterPro" id="IPR003594">
    <property type="entry name" value="HATPase_dom"/>
</dbReference>
<dbReference type="PROSITE" id="PS50110">
    <property type="entry name" value="RESPONSE_REGULATORY"/>
    <property type="match status" value="1"/>
</dbReference>
<evidence type="ECO:0000259" key="15">
    <source>
        <dbReference type="PROSITE" id="PS50110"/>
    </source>
</evidence>
<dbReference type="InterPro" id="IPR004358">
    <property type="entry name" value="Sig_transdc_His_kin-like_C"/>
</dbReference>
<feature type="coiled-coil region" evidence="12">
    <location>
        <begin position="1198"/>
        <end position="1225"/>
    </location>
</feature>
<name>A0A9W8ATF3_9FUNG</name>
<dbReference type="Pfam" id="PF18947">
    <property type="entry name" value="HAMP_2"/>
    <property type="match status" value="5"/>
</dbReference>
<dbReference type="SUPFAM" id="SSF52172">
    <property type="entry name" value="CheY-like"/>
    <property type="match status" value="1"/>
</dbReference>
<dbReference type="PANTHER" id="PTHR45339:SF1">
    <property type="entry name" value="HYBRID SIGNAL TRANSDUCTION HISTIDINE KINASE J"/>
    <property type="match status" value="1"/>
</dbReference>
<dbReference type="SUPFAM" id="SSF52833">
    <property type="entry name" value="Thioredoxin-like"/>
    <property type="match status" value="1"/>
</dbReference>
<reference evidence="17" key="1">
    <citation type="submission" date="2022-07" db="EMBL/GenBank/DDBJ databases">
        <title>Phylogenomic reconstructions and comparative analyses of Kickxellomycotina fungi.</title>
        <authorList>
            <person name="Reynolds N.K."/>
            <person name="Stajich J.E."/>
            <person name="Barry K."/>
            <person name="Grigoriev I.V."/>
            <person name="Crous P."/>
            <person name="Smith M.E."/>
        </authorList>
    </citation>
    <scope>NUCLEOTIDE SEQUENCE</scope>
    <source>
        <strain evidence="17">RSA 1196</strain>
    </source>
</reference>
<feature type="domain" description="HAMP" evidence="16">
    <location>
        <begin position="1540"/>
        <end position="1592"/>
    </location>
</feature>
<comment type="similarity">
    <text evidence="2">Belongs to the DIM1 family.</text>
</comment>
<feature type="domain" description="HAMP" evidence="16">
    <location>
        <begin position="2000"/>
        <end position="2052"/>
    </location>
</feature>
<dbReference type="GO" id="GO:0016020">
    <property type="term" value="C:membrane"/>
    <property type="evidence" value="ECO:0007669"/>
    <property type="project" value="InterPro"/>
</dbReference>
<dbReference type="InterPro" id="IPR036890">
    <property type="entry name" value="HATPase_C_sf"/>
</dbReference>
<evidence type="ECO:0000259" key="14">
    <source>
        <dbReference type="PROSITE" id="PS50109"/>
    </source>
</evidence>
<feature type="domain" description="HAMP" evidence="16">
    <location>
        <begin position="1356"/>
        <end position="1408"/>
    </location>
</feature>
<feature type="domain" description="HAMP" evidence="16">
    <location>
        <begin position="712"/>
        <end position="764"/>
    </location>
</feature>
<keyword evidence="6" id="KW-0677">Repeat</keyword>
<feature type="domain" description="HAMP" evidence="16">
    <location>
        <begin position="1264"/>
        <end position="1316"/>
    </location>
</feature>
<keyword evidence="4 11" id="KW-0597">Phosphoprotein</keyword>
<dbReference type="SMART" id="SM00387">
    <property type="entry name" value="HATPase_c"/>
    <property type="match status" value="1"/>
</dbReference>
<feature type="region of interest" description="Disordered" evidence="13">
    <location>
        <begin position="61"/>
        <end position="84"/>
    </location>
</feature>
<dbReference type="InterPro" id="IPR003661">
    <property type="entry name" value="HisK_dim/P_dom"/>
</dbReference>
<feature type="domain" description="HAMP" evidence="16">
    <location>
        <begin position="259"/>
        <end position="304"/>
    </location>
</feature>
<dbReference type="SUPFAM" id="SSF47384">
    <property type="entry name" value="Homodimeric domain of signal transducing histidine kinase"/>
    <property type="match status" value="1"/>
</dbReference>
<dbReference type="CDD" id="cd00082">
    <property type="entry name" value="HisKA"/>
    <property type="match status" value="1"/>
</dbReference>
<feature type="modified residue" description="4-aspartylphosphate" evidence="11">
    <location>
        <position position="2679"/>
    </location>
</feature>
<evidence type="ECO:0000256" key="11">
    <source>
        <dbReference type="PROSITE-ProRule" id="PRU00169"/>
    </source>
</evidence>
<feature type="domain" description="HAMP" evidence="16">
    <location>
        <begin position="1632"/>
        <end position="1684"/>
    </location>
</feature>
<feature type="domain" description="HAMP" evidence="16">
    <location>
        <begin position="1448"/>
        <end position="1500"/>
    </location>
</feature>
<evidence type="ECO:0000256" key="8">
    <source>
        <dbReference type="ARBA" id="ARBA00022777"/>
    </source>
</evidence>
<keyword evidence="10" id="KW-0902">Two-component regulatory system</keyword>
<feature type="domain" description="HAMP" evidence="16">
    <location>
        <begin position="436"/>
        <end position="488"/>
    </location>
</feature>
<dbReference type="PANTHER" id="PTHR45339">
    <property type="entry name" value="HYBRID SIGNAL TRANSDUCTION HISTIDINE KINASE J"/>
    <property type="match status" value="1"/>
</dbReference>
<evidence type="ECO:0000259" key="16">
    <source>
        <dbReference type="PROSITE" id="PS50885"/>
    </source>
</evidence>
<comment type="catalytic activity">
    <reaction evidence="1">
        <text>ATP + protein L-histidine = ADP + protein N-phospho-L-histidine.</text>
        <dbReference type="EC" id="2.7.13.3"/>
    </reaction>
</comment>